<reference evidence="8" key="1">
    <citation type="submission" date="2024-06" db="EMBL/GenBank/DDBJ databases">
        <title>Multi-omics analyses provide insights into the biosynthesis of the anticancer antibiotic pleurotin in Hohenbuehelia grisea.</title>
        <authorList>
            <person name="Weaver J.A."/>
            <person name="Alberti F."/>
        </authorList>
    </citation>
    <scope>NUCLEOTIDE SEQUENCE [LARGE SCALE GENOMIC DNA]</scope>
    <source>
        <strain evidence="8">T-177</strain>
    </source>
</reference>
<evidence type="ECO:0000256" key="4">
    <source>
        <dbReference type="ARBA" id="ARBA00023136"/>
    </source>
</evidence>
<evidence type="ECO:0000313" key="8">
    <source>
        <dbReference type="Proteomes" id="UP001556367"/>
    </source>
</evidence>
<comment type="subcellular location">
    <subcellularLocation>
        <location evidence="1">Membrane</location>
        <topology evidence="1">Multi-pass membrane protein</topology>
    </subcellularLocation>
</comment>
<dbReference type="InterPro" id="IPR002523">
    <property type="entry name" value="MgTranspt_CorA/ZnTranspt_ZntB"/>
</dbReference>
<keyword evidence="2 6" id="KW-0812">Transmembrane</keyword>
<keyword evidence="3 6" id="KW-1133">Transmembrane helix</keyword>
<comment type="caution">
    <text evidence="7">The sequence shown here is derived from an EMBL/GenBank/DDBJ whole genome shotgun (WGS) entry which is preliminary data.</text>
</comment>
<feature type="transmembrane region" description="Helical" evidence="6">
    <location>
        <begin position="418"/>
        <end position="438"/>
    </location>
</feature>
<keyword evidence="8" id="KW-1185">Reference proteome</keyword>
<evidence type="ECO:0000256" key="2">
    <source>
        <dbReference type="ARBA" id="ARBA00022692"/>
    </source>
</evidence>
<feature type="transmembrane region" description="Helical" evidence="6">
    <location>
        <begin position="450"/>
        <end position="471"/>
    </location>
</feature>
<evidence type="ECO:0000256" key="3">
    <source>
        <dbReference type="ARBA" id="ARBA00022989"/>
    </source>
</evidence>
<evidence type="ECO:0000256" key="5">
    <source>
        <dbReference type="SAM" id="MobiDB-lite"/>
    </source>
</evidence>
<evidence type="ECO:0000313" key="7">
    <source>
        <dbReference type="EMBL" id="KAL0946338.1"/>
    </source>
</evidence>
<name>A0ABR3IST5_9AGAR</name>
<dbReference type="Proteomes" id="UP001556367">
    <property type="component" value="Unassembled WGS sequence"/>
</dbReference>
<dbReference type="SUPFAM" id="SSF144083">
    <property type="entry name" value="Magnesium transport protein CorA, transmembrane region"/>
    <property type="match status" value="1"/>
</dbReference>
<evidence type="ECO:0000256" key="1">
    <source>
        <dbReference type="ARBA" id="ARBA00004141"/>
    </source>
</evidence>
<gene>
    <name evidence="7" type="ORF">HGRIS_012576</name>
</gene>
<organism evidence="7 8">
    <name type="scientific">Hohenbuehelia grisea</name>
    <dbReference type="NCBI Taxonomy" id="104357"/>
    <lineage>
        <taxon>Eukaryota</taxon>
        <taxon>Fungi</taxon>
        <taxon>Dikarya</taxon>
        <taxon>Basidiomycota</taxon>
        <taxon>Agaricomycotina</taxon>
        <taxon>Agaricomycetes</taxon>
        <taxon>Agaricomycetidae</taxon>
        <taxon>Agaricales</taxon>
        <taxon>Pleurotineae</taxon>
        <taxon>Pleurotaceae</taxon>
        <taxon>Hohenbuehelia</taxon>
    </lineage>
</organism>
<sequence length="535" mass="60662">MEDKLAGLVHDLAHEYGKRRYGRPDAPMNWAADFEQPTKDADLAQNPPAPPDVVSPVWTLQRSYSDKSDAPQWSLGWDSVLSLDKKDQSKFLEFRRSVAAKIEIVKLVRHVQEGGQDHPVQDAPQVQPAQAHICCLVNPTRKLAEVAAADYGLNPVFFMPASSTSPVSHHVIPGNKQFTLDVNFSFPRDTTHCWLLARTDPIINGAGSDEDIIPQGADSHELDGKIQLDSVNVHVSKTAEAVKLVALSESSDLPDSLASCCKGIYWQSRWVSVCEDDEQSGNTDRYWMLLFLVFWYVIRRWDEAIEASSRFLGLLEVRPNINFMRRLHYIQAHLLQSKGPLSDVERSLRHLMDLFSTKGKLAVIPCLDSRVYGELELLLAEAKRLERRRELCSDRVNNCLTLLYNDATIQDSGDMRQLTYVTTAFLPATFLAGVFGINSLAFHEHTILKTYIVSSIPLTLGTVWILVMAQIRHWFPNIHLQPWYMRILWPLLVLQHWWAKAPASWQHPWSVAFRWVTPQANAAAARGRISNKEMV</sequence>
<keyword evidence="4 6" id="KW-0472">Membrane</keyword>
<accession>A0ABR3IST5</accession>
<evidence type="ECO:0000256" key="6">
    <source>
        <dbReference type="SAM" id="Phobius"/>
    </source>
</evidence>
<dbReference type="Pfam" id="PF01544">
    <property type="entry name" value="CorA"/>
    <property type="match status" value="1"/>
</dbReference>
<proteinExistence type="predicted"/>
<protein>
    <submittedName>
        <fullName evidence="7">Uncharacterized protein</fullName>
    </submittedName>
</protein>
<dbReference type="InterPro" id="IPR045863">
    <property type="entry name" value="CorA_TM1_TM2"/>
</dbReference>
<feature type="region of interest" description="Disordered" evidence="5">
    <location>
        <begin position="19"/>
        <end position="52"/>
    </location>
</feature>
<dbReference type="Gene3D" id="1.20.58.340">
    <property type="entry name" value="Magnesium transport protein CorA, transmembrane region"/>
    <property type="match status" value="1"/>
</dbReference>
<dbReference type="EMBL" id="JASNQZ010000015">
    <property type="protein sequence ID" value="KAL0946338.1"/>
    <property type="molecule type" value="Genomic_DNA"/>
</dbReference>